<evidence type="ECO:0000256" key="6">
    <source>
        <dbReference type="ARBA" id="ARBA00022781"/>
    </source>
</evidence>
<keyword evidence="7" id="KW-1133">Transmembrane helix</keyword>
<comment type="function">
    <text evidence="12">Component of the F(0) channel, it forms part of the peripheral stalk, linking F(1) to F(0). The b'-subunit is a diverged and duplicated form of b found in plants and photosynthetic bacteria.</text>
</comment>
<name>A0A1J1ECD3_9FLAO</name>
<dbReference type="CDD" id="cd06503">
    <property type="entry name" value="ATP-synt_Fo_b"/>
    <property type="match status" value="1"/>
</dbReference>
<keyword evidence="4 15" id="KW-0138">CF(0)</keyword>
<dbReference type="GO" id="GO:0015986">
    <property type="term" value="P:proton motive force-driven ATP synthesis"/>
    <property type="evidence" value="ECO:0007669"/>
    <property type="project" value="InterPro"/>
</dbReference>
<dbReference type="PANTHER" id="PTHR33445">
    <property type="entry name" value="ATP SYNTHASE SUBUNIT B', CHLOROPLASTIC"/>
    <property type="match status" value="1"/>
</dbReference>
<keyword evidence="10" id="KW-0066">ATP synthesis</keyword>
<dbReference type="InterPro" id="IPR005864">
    <property type="entry name" value="ATP_synth_F0_bsu_bac"/>
</dbReference>
<dbReference type="NCBIfam" id="TIGR01144">
    <property type="entry name" value="ATP_synt_b"/>
    <property type="match status" value="1"/>
</dbReference>
<evidence type="ECO:0000313" key="17">
    <source>
        <dbReference type="Proteomes" id="UP000243197"/>
    </source>
</evidence>
<comment type="subcellular location">
    <subcellularLocation>
        <location evidence="14">Endomembrane system</location>
        <topology evidence="14">Single-pass membrane protein</topology>
    </subcellularLocation>
</comment>
<keyword evidence="17" id="KW-1185">Reference proteome</keyword>
<gene>
    <name evidence="16" type="ORF">JBKA6_1155</name>
</gene>
<keyword evidence="3" id="KW-1003">Cell membrane</keyword>
<evidence type="ECO:0000313" key="16">
    <source>
        <dbReference type="EMBL" id="BAV95168.1"/>
    </source>
</evidence>
<evidence type="ECO:0000256" key="2">
    <source>
        <dbReference type="ARBA" id="ARBA00022448"/>
    </source>
</evidence>
<comment type="function">
    <text evidence="11">F(1)F(0) ATP synthase produces ATP from ADP in the presence of a proton or sodium gradient. F-type ATPases consist of two structural domains, F(1) containing the extramembraneous catalytic core and F(0) containing the membrane proton channel, linked together by a central stalk and a peripheral stalk. During catalysis, ATP synthesis in the catalytic domain of F(1) is coupled via a rotary mechanism of the central stalk subunits to proton translocation.</text>
</comment>
<dbReference type="PANTHER" id="PTHR33445:SF1">
    <property type="entry name" value="ATP SYNTHASE SUBUNIT B"/>
    <property type="match status" value="1"/>
</dbReference>
<evidence type="ECO:0000256" key="8">
    <source>
        <dbReference type="ARBA" id="ARBA00023065"/>
    </source>
</evidence>
<evidence type="ECO:0000256" key="15">
    <source>
        <dbReference type="RuleBase" id="RU003848"/>
    </source>
</evidence>
<keyword evidence="9" id="KW-0472">Membrane</keyword>
<dbReference type="InterPro" id="IPR002146">
    <property type="entry name" value="ATP_synth_b/b'su_bac/chlpt"/>
</dbReference>
<evidence type="ECO:0000256" key="5">
    <source>
        <dbReference type="ARBA" id="ARBA00022692"/>
    </source>
</evidence>
<evidence type="ECO:0000256" key="10">
    <source>
        <dbReference type="ARBA" id="ARBA00023310"/>
    </source>
</evidence>
<dbReference type="InterPro" id="IPR028987">
    <property type="entry name" value="ATP_synth_B-like_membr_sf"/>
</dbReference>
<comment type="similarity">
    <text evidence="1 15">Belongs to the ATPase B chain family.</text>
</comment>
<accession>A0A1J1ECD3</accession>
<dbReference type="KEGG" id="ise:JBKA6_1155"/>
<evidence type="ECO:0000256" key="3">
    <source>
        <dbReference type="ARBA" id="ARBA00022475"/>
    </source>
</evidence>
<evidence type="ECO:0000256" key="4">
    <source>
        <dbReference type="ARBA" id="ARBA00022547"/>
    </source>
</evidence>
<evidence type="ECO:0000256" key="13">
    <source>
        <dbReference type="ARBA" id="ARBA00026054"/>
    </source>
</evidence>
<organism evidence="16 17">
    <name type="scientific">Ichthyobacterium seriolicida</name>
    <dbReference type="NCBI Taxonomy" id="242600"/>
    <lineage>
        <taxon>Bacteria</taxon>
        <taxon>Pseudomonadati</taxon>
        <taxon>Bacteroidota</taxon>
        <taxon>Flavobacteriia</taxon>
        <taxon>Flavobacteriales</taxon>
        <taxon>Ichthyobacteriaceae</taxon>
        <taxon>Ichthyobacterium</taxon>
    </lineage>
</organism>
<proteinExistence type="inferred from homology"/>
<dbReference type="GO" id="GO:0045259">
    <property type="term" value="C:proton-transporting ATP synthase complex"/>
    <property type="evidence" value="ECO:0007669"/>
    <property type="project" value="UniProtKB-KW"/>
</dbReference>
<dbReference type="SUPFAM" id="SSF81573">
    <property type="entry name" value="F1F0 ATP synthase subunit B, membrane domain"/>
    <property type="match status" value="1"/>
</dbReference>
<sequence length="137" mass="15641">MSALNNREEYIKKSLEGAQKARIEMDNISAEGQKVINEARIESEAVLKETREIRDKIISEARQQAEQEAKNIFKKAEEQIEQEKRSAMLELKSEIANLAITVAQKIVRRELSSDKDQSDLIQETLKGIDLKLSVNDK</sequence>
<evidence type="ECO:0000256" key="7">
    <source>
        <dbReference type="ARBA" id="ARBA00022989"/>
    </source>
</evidence>
<evidence type="ECO:0000256" key="1">
    <source>
        <dbReference type="ARBA" id="ARBA00005513"/>
    </source>
</evidence>
<evidence type="ECO:0000256" key="14">
    <source>
        <dbReference type="ARBA" id="ARBA00037847"/>
    </source>
</evidence>
<dbReference type="AlphaFoldDB" id="A0A1J1ECD3"/>
<comment type="subunit">
    <text evidence="13">F-type ATPases have 2 components, F(1) - the catalytic core - and F(0) - the membrane proton channel. F(1) has five subunits: alpha(3), beta(3), gamma(1), delta(1), epsilon(1). F(0) has four main subunits: a(1), b(2) and c(10-14). The alpha and beta chains form an alternating ring which encloses part of the gamma chain. F(1) is attached to F(0) by a central stalk formed by the gamma and epsilon chains, while a peripheral stalk is formed by the delta and b chains.</text>
</comment>
<dbReference type="Proteomes" id="UP000243197">
    <property type="component" value="Chromosome"/>
</dbReference>
<keyword evidence="8 15" id="KW-0406">Ion transport</keyword>
<dbReference type="Gene3D" id="1.20.5.620">
    <property type="entry name" value="F1F0 ATP synthase subunit B, membrane domain"/>
    <property type="match status" value="1"/>
</dbReference>
<keyword evidence="2 15" id="KW-0813">Transport</keyword>
<keyword evidence="5 15" id="KW-0812">Transmembrane</keyword>
<dbReference type="GO" id="GO:0012505">
    <property type="term" value="C:endomembrane system"/>
    <property type="evidence" value="ECO:0007669"/>
    <property type="project" value="UniProtKB-SubCell"/>
</dbReference>
<reference evidence="16 17" key="1">
    <citation type="submission" date="2014-03" db="EMBL/GenBank/DDBJ databases">
        <title>complete genome sequence of Flavobacteriaceae bacterium JBKA-6.</title>
        <authorList>
            <person name="Takano T."/>
            <person name="Nakamura Y."/>
            <person name="Takuma S."/>
            <person name="Yasuike M."/>
            <person name="Matsuyama T."/>
            <person name="Sakai T."/>
            <person name="Fujiwara A."/>
            <person name="Kimoto K."/>
            <person name="Fukuda Y."/>
            <person name="Kondo H."/>
            <person name="Hirono I."/>
            <person name="Nakayasu C."/>
        </authorList>
    </citation>
    <scope>NUCLEOTIDE SEQUENCE [LARGE SCALE GENOMIC DNA]</scope>
    <source>
        <strain evidence="16 17">JBKA-6</strain>
    </source>
</reference>
<dbReference type="GO" id="GO:0046961">
    <property type="term" value="F:proton-transporting ATPase activity, rotational mechanism"/>
    <property type="evidence" value="ECO:0007669"/>
    <property type="project" value="TreeGrafter"/>
</dbReference>
<evidence type="ECO:0000256" key="12">
    <source>
        <dbReference type="ARBA" id="ARBA00025614"/>
    </source>
</evidence>
<evidence type="ECO:0000256" key="11">
    <source>
        <dbReference type="ARBA" id="ARBA00025198"/>
    </source>
</evidence>
<protein>
    <submittedName>
        <fullName evidence="16">ATP synthase F0 subunit B</fullName>
    </submittedName>
</protein>
<dbReference type="Pfam" id="PF00430">
    <property type="entry name" value="ATP-synt_B"/>
    <property type="match status" value="1"/>
</dbReference>
<keyword evidence="6 15" id="KW-0375">Hydrogen ion transport</keyword>
<dbReference type="EMBL" id="AP014564">
    <property type="protein sequence ID" value="BAV95168.1"/>
    <property type="molecule type" value="Genomic_DNA"/>
</dbReference>
<dbReference type="InterPro" id="IPR050059">
    <property type="entry name" value="ATP_synthase_B_chain"/>
</dbReference>
<evidence type="ECO:0000256" key="9">
    <source>
        <dbReference type="ARBA" id="ARBA00023136"/>
    </source>
</evidence>